<evidence type="ECO:0000256" key="2">
    <source>
        <dbReference type="SAM" id="MobiDB-lite"/>
    </source>
</evidence>
<dbReference type="InterPro" id="IPR001660">
    <property type="entry name" value="SAM"/>
</dbReference>
<protein>
    <recommendedName>
        <fullName evidence="3">SAM domain-containing protein</fullName>
    </recommendedName>
</protein>
<evidence type="ECO:0000259" key="3">
    <source>
        <dbReference type="PROSITE" id="PS50105"/>
    </source>
</evidence>
<proteinExistence type="predicted"/>
<keyword evidence="5" id="KW-1185">Reference proteome</keyword>
<name>A0AAV8T3Q8_9ROSI</name>
<evidence type="ECO:0000313" key="5">
    <source>
        <dbReference type="Proteomes" id="UP001159364"/>
    </source>
</evidence>
<dbReference type="SMART" id="SM00454">
    <property type="entry name" value="SAM"/>
    <property type="match status" value="1"/>
</dbReference>
<dbReference type="SUPFAM" id="SSF47769">
    <property type="entry name" value="SAM/Pointed domain"/>
    <property type="match status" value="1"/>
</dbReference>
<organism evidence="4 5">
    <name type="scientific">Erythroxylum novogranatense</name>
    <dbReference type="NCBI Taxonomy" id="1862640"/>
    <lineage>
        <taxon>Eukaryota</taxon>
        <taxon>Viridiplantae</taxon>
        <taxon>Streptophyta</taxon>
        <taxon>Embryophyta</taxon>
        <taxon>Tracheophyta</taxon>
        <taxon>Spermatophyta</taxon>
        <taxon>Magnoliopsida</taxon>
        <taxon>eudicotyledons</taxon>
        <taxon>Gunneridae</taxon>
        <taxon>Pentapetalae</taxon>
        <taxon>rosids</taxon>
        <taxon>fabids</taxon>
        <taxon>Malpighiales</taxon>
        <taxon>Erythroxylaceae</taxon>
        <taxon>Erythroxylum</taxon>
    </lineage>
</organism>
<dbReference type="PANTHER" id="PTHR10627:SF74">
    <property type="entry name" value="OS08G0526500 PROTEIN"/>
    <property type="match status" value="1"/>
</dbReference>
<reference evidence="4 5" key="1">
    <citation type="submission" date="2021-09" db="EMBL/GenBank/DDBJ databases">
        <title>Genomic insights and catalytic innovation underlie evolution of tropane alkaloids biosynthesis.</title>
        <authorList>
            <person name="Wang Y.-J."/>
            <person name="Tian T."/>
            <person name="Huang J.-P."/>
            <person name="Huang S.-X."/>
        </authorList>
    </citation>
    <scope>NUCLEOTIDE SEQUENCE [LARGE SCALE GENOMIC DNA]</scope>
    <source>
        <strain evidence="4">KIB-2018</strain>
        <tissue evidence="4">Leaf</tissue>
    </source>
</reference>
<feature type="region of interest" description="Disordered" evidence="2">
    <location>
        <begin position="31"/>
        <end position="72"/>
    </location>
</feature>
<dbReference type="Proteomes" id="UP001159364">
    <property type="component" value="Linkage Group LG07"/>
</dbReference>
<evidence type="ECO:0000256" key="1">
    <source>
        <dbReference type="ARBA" id="ARBA00022737"/>
    </source>
</evidence>
<feature type="region of interest" description="Disordered" evidence="2">
    <location>
        <begin position="129"/>
        <end position="149"/>
    </location>
</feature>
<comment type="caution">
    <text evidence="4">The sequence shown here is derived from an EMBL/GenBank/DDBJ whole genome shotgun (WGS) entry which is preliminary data.</text>
</comment>
<feature type="domain" description="SAM" evidence="3">
    <location>
        <begin position="297"/>
        <end position="360"/>
    </location>
</feature>
<dbReference type="AlphaFoldDB" id="A0AAV8T3Q8"/>
<dbReference type="EMBL" id="JAIWQS010000007">
    <property type="protein sequence ID" value="KAJ8761014.1"/>
    <property type="molecule type" value="Genomic_DNA"/>
</dbReference>
<dbReference type="PROSITE" id="PS50105">
    <property type="entry name" value="SAM_DOMAIN"/>
    <property type="match status" value="1"/>
</dbReference>
<dbReference type="Pfam" id="PF00536">
    <property type="entry name" value="SAM_1"/>
    <property type="match status" value="1"/>
</dbReference>
<sequence length="361" mass="40755">MAETSRGRVTITLGRSGQVVKRAATLSEADYSDSVPNAGKKRSVRDRLGSNLDSSMIQGSHGHEKRQRRDGKIEDSTFYDAQDVRLGKDDLRLKLLRKNSYRRVHNDEQERTVDLREKLSRTVCPLGRSVHSHDARQSINSRDARQRMSEPKDVNIWRQISPRRAAGDSPCMDLPRNSYSVWTLDHIRQRSPERMMSTSQDLSPPRTVERIMSTPQGLSSSRNVRELDQRPVSRTYDDVKIHPYMGRDVHDAPRSVTSSTSFMAKHVLPPVSAKPATVPGQILPPNGIIQKSAFMGEEQQTVEGLLHSLGLGKYAILFKAEEVDMHALRQMGENDLKELGIPMGPRKKILLAVLARSRRQP</sequence>
<evidence type="ECO:0000313" key="4">
    <source>
        <dbReference type="EMBL" id="KAJ8761014.1"/>
    </source>
</evidence>
<dbReference type="Gene3D" id="1.10.150.50">
    <property type="entry name" value="Transcription Factor, Ets-1"/>
    <property type="match status" value="1"/>
</dbReference>
<accession>A0AAV8T3Q8</accession>
<feature type="compositionally biased region" description="Basic and acidic residues" evidence="2">
    <location>
        <begin position="131"/>
        <end position="149"/>
    </location>
</feature>
<keyword evidence="1" id="KW-0677">Repeat</keyword>
<dbReference type="InterPro" id="IPR013761">
    <property type="entry name" value="SAM/pointed_sf"/>
</dbReference>
<dbReference type="PANTHER" id="PTHR10627">
    <property type="entry name" value="SCP160"/>
    <property type="match status" value="1"/>
</dbReference>
<gene>
    <name evidence="4" type="ORF">K2173_022052</name>
</gene>